<evidence type="ECO:0000313" key="3">
    <source>
        <dbReference type="Proteomes" id="UP001314229"/>
    </source>
</evidence>
<sequence>MTEPVQTDEFAGEQPAVESEEPRRSERARTLTEKGKEFQKEKTKGILLRFDSIYDHWKALTKVAKKSIIKQDPRNILHINTIQRELSELNIVYDEYRRIDSPACEMRRKLDNNKGSVSNSRNNGGDYLA</sequence>
<dbReference type="Proteomes" id="UP001314229">
    <property type="component" value="Unassembled WGS sequence"/>
</dbReference>
<organism evidence="2 3">
    <name type="scientific">Scomber scombrus</name>
    <name type="common">Atlantic mackerel</name>
    <name type="synonym">Scomber vernalis</name>
    <dbReference type="NCBI Taxonomy" id="13677"/>
    <lineage>
        <taxon>Eukaryota</taxon>
        <taxon>Metazoa</taxon>
        <taxon>Chordata</taxon>
        <taxon>Craniata</taxon>
        <taxon>Vertebrata</taxon>
        <taxon>Euteleostomi</taxon>
        <taxon>Actinopterygii</taxon>
        <taxon>Neopterygii</taxon>
        <taxon>Teleostei</taxon>
        <taxon>Neoteleostei</taxon>
        <taxon>Acanthomorphata</taxon>
        <taxon>Pelagiaria</taxon>
        <taxon>Scombriformes</taxon>
        <taxon>Scombridae</taxon>
        <taxon>Scomber</taxon>
    </lineage>
</organism>
<gene>
    <name evidence="2" type="ORF">FSCOSCO3_A005262</name>
</gene>
<name>A0AAV1PJB4_SCOSC</name>
<feature type="compositionally biased region" description="Basic and acidic residues" evidence="1">
    <location>
        <begin position="20"/>
        <end position="37"/>
    </location>
</feature>
<proteinExistence type="predicted"/>
<reference evidence="2 3" key="1">
    <citation type="submission" date="2024-01" db="EMBL/GenBank/DDBJ databases">
        <authorList>
            <person name="Alioto T."/>
            <person name="Alioto T."/>
            <person name="Gomez Garrido J."/>
        </authorList>
    </citation>
    <scope>NUCLEOTIDE SEQUENCE [LARGE SCALE GENOMIC DNA]</scope>
</reference>
<dbReference type="AlphaFoldDB" id="A0AAV1PJB4"/>
<evidence type="ECO:0000313" key="2">
    <source>
        <dbReference type="EMBL" id="CAK6970622.1"/>
    </source>
</evidence>
<accession>A0AAV1PJB4</accession>
<feature type="compositionally biased region" description="Polar residues" evidence="1">
    <location>
        <begin position="113"/>
        <end position="123"/>
    </location>
</feature>
<keyword evidence="3" id="KW-1185">Reference proteome</keyword>
<comment type="caution">
    <text evidence="2">The sequence shown here is derived from an EMBL/GenBank/DDBJ whole genome shotgun (WGS) entry which is preliminary data.</text>
</comment>
<feature type="region of interest" description="Disordered" evidence="1">
    <location>
        <begin position="110"/>
        <end position="129"/>
    </location>
</feature>
<evidence type="ECO:0000256" key="1">
    <source>
        <dbReference type="SAM" id="MobiDB-lite"/>
    </source>
</evidence>
<dbReference type="EMBL" id="CAWUFR010000160">
    <property type="protein sequence ID" value="CAK6970622.1"/>
    <property type="molecule type" value="Genomic_DNA"/>
</dbReference>
<protein>
    <submittedName>
        <fullName evidence="2">Calponin homology domain-containing protein DDB_G0272472-like</fullName>
    </submittedName>
</protein>
<feature type="region of interest" description="Disordered" evidence="1">
    <location>
        <begin position="1"/>
        <end position="37"/>
    </location>
</feature>